<organism evidence="1">
    <name type="scientific">Candidatus Methanophaga sp. ANME-1 ERB7</name>
    <dbReference type="NCBI Taxonomy" id="2759913"/>
    <lineage>
        <taxon>Archaea</taxon>
        <taxon>Methanobacteriati</taxon>
        <taxon>Methanobacteriota</taxon>
        <taxon>Stenosarchaea group</taxon>
        <taxon>Methanomicrobia</taxon>
        <taxon>Candidatus Methanophagales</taxon>
        <taxon>Candidatus Methanophagaceae</taxon>
        <taxon>Candidatus Methanophaga</taxon>
    </lineage>
</organism>
<reference evidence="1" key="1">
    <citation type="submission" date="2020-06" db="EMBL/GenBank/DDBJ databases">
        <title>Unique genomic features of the anaerobic methanotrophic archaea.</title>
        <authorList>
            <person name="Chadwick G.L."/>
            <person name="Skennerton C.T."/>
            <person name="Laso-Perez R."/>
            <person name="Leu A.O."/>
            <person name="Speth D.R."/>
            <person name="Yu H."/>
            <person name="Morgan-Lang C."/>
            <person name="Hatzenpichler R."/>
            <person name="Goudeau D."/>
            <person name="Malmstrom R."/>
            <person name="Brazelton W.J."/>
            <person name="Woyke T."/>
            <person name="Hallam S.J."/>
            <person name="Tyson G.W."/>
            <person name="Wegener G."/>
            <person name="Boetius A."/>
            <person name="Orphan V."/>
        </authorList>
    </citation>
    <scope>NUCLEOTIDE SEQUENCE</scope>
</reference>
<protein>
    <submittedName>
        <fullName evidence="1">Uncharacterized protein</fullName>
    </submittedName>
</protein>
<proteinExistence type="predicted"/>
<accession>A0A7G9Z6U8</accession>
<gene>
    <name evidence="1" type="ORF">KICHMFME_00006</name>
</gene>
<sequence>MLSKEEALDQVGGLVERLVKIAKKNDLEISDYEVVKKKLREVLFEELKEEIVESISPSTEKSELKGLVMFGEIEEPIVPLKRLDESIIPVEVGREDTESDLPTMGIKLEKYPSVSSKRIEEEGTANADF</sequence>
<name>A0A7G9Z6U8_9EURY</name>
<dbReference type="EMBL" id="MT631637">
    <property type="protein sequence ID" value="QNO55982.1"/>
    <property type="molecule type" value="Genomic_DNA"/>
</dbReference>
<evidence type="ECO:0000313" key="1">
    <source>
        <dbReference type="EMBL" id="QNO55982.1"/>
    </source>
</evidence>
<dbReference type="AlphaFoldDB" id="A0A7G9Z6U8"/>